<organism evidence="1 2">
    <name type="scientific">Colletotrichum spinosum</name>
    <dbReference type="NCBI Taxonomy" id="1347390"/>
    <lineage>
        <taxon>Eukaryota</taxon>
        <taxon>Fungi</taxon>
        <taxon>Dikarya</taxon>
        <taxon>Ascomycota</taxon>
        <taxon>Pezizomycotina</taxon>
        <taxon>Sordariomycetes</taxon>
        <taxon>Hypocreomycetidae</taxon>
        <taxon>Glomerellales</taxon>
        <taxon>Glomerellaceae</taxon>
        <taxon>Colletotrichum</taxon>
        <taxon>Colletotrichum orbiculare species complex</taxon>
    </lineage>
</organism>
<comment type="caution">
    <text evidence="1">The sequence shown here is derived from an EMBL/GenBank/DDBJ whole genome shotgun (WGS) entry which is preliminary data.</text>
</comment>
<evidence type="ECO:0000313" key="2">
    <source>
        <dbReference type="Proteomes" id="UP000295083"/>
    </source>
</evidence>
<proteinExistence type="predicted"/>
<evidence type="ECO:0000313" key="1">
    <source>
        <dbReference type="EMBL" id="TDZ33356.1"/>
    </source>
</evidence>
<reference evidence="1 2" key="1">
    <citation type="submission" date="2018-11" db="EMBL/GenBank/DDBJ databases">
        <title>Genome sequence and assembly of Colletotrichum spinosum.</title>
        <authorList>
            <person name="Gan P."/>
            <person name="Shirasu K."/>
        </authorList>
    </citation>
    <scope>NUCLEOTIDE SEQUENCE [LARGE SCALE GENOMIC DNA]</scope>
    <source>
        <strain evidence="1 2">CBS 515.97</strain>
    </source>
</reference>
<dbReference type="EMBL" id="QAPG01000066">
    <property type="protein sequence ID" value="TDZ33356.1"/>
    <property type="molecule type" value="Genomic_DNA"/>
</dbReference>
<dbReference type="AlphaFoldDB" id="A0A4R8Q976"/>
<protein>
    <submittedName>
        <fullName evidence="1">Uncharacterized protein</fullName>
    </submittedName>
</protein>
<keyword evidence="2" id="KW-1185">Reference proteome</keyword>
<gene>
    <name evidence="1" type="ORF">C8035_v010873</name>
</gene>
<name>A0A4R8Q976_9PEZI</name>
<dbReference type="Proteomes" id="UP000295083">
    <property type="component" value="Unassembled WGS sequence"/>
</dbReference>
<accession>A0A4R8Q976</accession>
<sequence length="80" mass="9294">MRDIYAASAETIVYLGDDDNGNTSIAAWNFLQRHSEWAADEFGNKDYEIPSMLENNLLDFRGDMYDIDIDVLPRPWFTRS</sequence>